<feature type="transmembrane region" description="Helical" evidence="2">
    <location>
        <begin position="21"/>
        <end position="46"/>
    </location>
</feature>
<feature type="region of interest" description="Disordered" evidence="1">
    <location>
        <begin position="105"/>
        <end position="137"/>
    </location>
</feature>
<dbReference type="RefSeq" id="XP_020428880.1">
    <property type="nucleotide sequence ID" value="XM_020580293.1"/>
</dbReference>
<dbReference type="EMBL" id="ADBJ01000044">
    <property type="protein sequence ID" value="EFA76748.1"/>
    <property type="molecule type" value="Genomic_DNA"/>
</dbReference>
<name>D3BN88_HETP5</name>
<dbReference type="AlphaFoldDB" id="D3BN88"/>
<keyword evidence="2" id="KW-0812">Transmembrane</keyword>
<accession>D3BN88</accession>
<evidence type="ECO:0000256" key="2">
    <source>
        <dbReference type="SAM" id="Phobius"/>
    </source>
</evidence>
<protein>
    <submittedName>
        <fullName evidence="3">Uncharacterized protein</fullName>
    </submittedName>
</protein>
<reference evidence="3 4" key="1">
    <citation type="journal article" date="2011" name="Genome Res.">
        <title>Phylogeny-wide analysis of social amoeba genomes highlights ancient origins for complex intercellular communication.</title>
        <authorList>
            <person name="Heidel A.J."/>
            <person name="Lawal H.M."/>
            <person name="Felder M."/>
            <person name="Schilde C."/>
            <person name="Helps N.R."/>
            <person name="Tunggal B."/>
            <person name="Rivero F."/>
            <person name="John U."/>
            <person name="Schleicher M."/>
            <person name="Eichinger L."/>
            <person name="Platzer M."/>
            <person name="Noegel A.A."/>
            <person name="Schaap P."/>
            <person name="Gloeckner G."/>
        </authorList>
    </citation>
    <scope>NUCLEOTIDE SEQUENCE [LARGE SCALE GENOMIC DNA]</scope>
    <source>
        <strain evidence="4">ATCC 26659 / Pp 5 / PN500</strain>
    </source>
</reference>
<comment type="caution">
    <text evidence="3">The sequence shown here is derived from an EMBL/GenBank/DDBJ whole genome shotgun (WGS) entry which is preliminary data.</text>
</comment>
<feature type="compositionally biased region" description="Low complexity" evidence="1">
    <location>
        <begin position="113"/>
        <end position="137"/>
    </location>
</feature>
<keyword evidence="2" id="KW-0472">Membrane</keyword>
<keyword evidence="2" id="KW-1133">Transmembrane helix</keyword>
<evidence type="ECO:0000256" key="1">
    <source>
        <dbReference type="SAM" id="MobiDB-lite"/>
    </source>
</evidence>
<sequence length="289" mass="32538">MFSLLWSMSKSKLPTIPLYKLYLFIFIPPLISIVFLIWSAIMYFSLDDPSIFTKRCNQTLSIFNIYFCVNKKKIMLLPKLVPTVIPKSTNNNNQVSLPKTTINNIGVDTPNPSNNHNNYNNNNNSSSNHNNHNHNNNYYQKEISQSPASKYITQISSSATTASTTTPIHCTNNDNHHFSGSNNLFSSNNNYQNLVLPNGNRVKVEISDQITFQQLKTLVSQSYKAGAFTVSMSADKNDQSKQLKAVNWTKVLTIDAFKKMHPLGLVSNSEVEFNDGTDGLIVKFYVHAA</sequence>
<evidence type="ECO:0000313" key="4">
    <source>
        <dbReference type="Proteomes" id="UP000001396"/>
    </source>
</evidence>
<keyword evidence="4" id="KW-1185">Reference proteome</keyword>
<organism evidence="3 4">
    <name type="scientific">Heterostelium pallidum (strain ATCC 26659 / Pp 5 / PN500)</name>
    <name type="common">Cellular slime mold</name>
    <name type="synonym">Polysphondylium pallidum</name>
    <dbReference type="NCBI Taxonomy" id="670386"/>
    <lineage>
        <taxon>Eukaryota</taxon>
        <taxon>Amoebozoa</taxon>
        <taxon>Evosea</taxon>
        <taxon>Eumycetozoa</taxon>
        <taxon>Dictyostelia</taxon>
        <taxon>Acytosteliales</taxon>
        <taxon>Acytosteliaceae</taxon>
        <taxon>Heterostelium</taxon>
    </lineage>
</organism>
<dbReference type="Proteomes" id="UP000001396">
    <property type="component" value="Unassembled WGS sequence"/>
</dbReference>
<gene>
    <name evidence="3" type="ORF">PPL_09499</name>
</gene>
<proteinExistence type="predicted"/>
<dbReference type="GeneID" id="31364974"/>
<evidence type="ECO:0000313" key="3">
    <source>
        <dbReference type="EMBL" id="EFA76748.1"/>
    </source>
</evidence>
<dbReference type="InParanoid" id="D3BN88"/>